<evidence type="ECO:0000256" key="6">
    <source>
        <dbReference type="ARBA" id="ARBA00022723"/>
    </source>
</evidence>
<dbReference type="RefSeq" id="WP_069912359.1">
    <property type="nucleotide sequence ID" value="NZ_LAJE02000382.1"/>
</dbReference>
<dbReference type="SUPFAM" id="SSF56655">
    <property type="entry name" value="Carbohydrate phosphatase"/>
    <property type="match status" value="1"/>
</dbReference>
<evidence type="ECO:0000256" key="3">
    <source>
        <dbReference type="ARBA" id="ARBA00009759"/>
    </source>
</evidence>
<reference evidence="11 12" key="1">
    <citation type="journal article" date="2015" name="Genome Announc.">
        <title>Genome Assemblies of Three Soil-Associated Devosia species: D. insulae, D. limi, and D. soli.</title>
        <authorList>
            <person name="Hassan Y.I."/>
            <person name="Lepp D."/>
            <person name="Zhou T."/>
        </authorList>
    </citation>
    <scope>NUCLEOTIDE SEQUENCE [LARGE SCALE GENOMIC DNA]</scope>
    <source>
        <strain evidence="11 12">DS-56</strain>
    </source>
</reference>
<comment type="cofactor">
    <cofactor evidence="2 9 10">
        <name>Mg(2+)</name>
        <dbReference type="ChEBI" id="CHEBI:18420"/>
    </cofactor>
</comment>
<dbReference type="OrthoDB" id="9785695at2"/>
<dbReference type="InterPro" id="IPR020583">
    <property type="entry name" value="Inositol_monoP_metal-BS"/>
</dbReference>
<evidence type="ECO:0000256" key="5">
    <source>
        <dbReference type="ARBA" id="ARBA00019784"/>
    </source>
</evidence>
<protein>
    <recommendedName>
        <fullName evidence="5 10">Inositol-1-monophosphatase</fullName>
        <ecNumber evidence="4 10">3.1.3.25</ecNumber>
    </recommendedName>
</protein>
<evidence type="ECO:0000256" key="10">
    <source>
        <dbReference type="RuleBase" id="RU364068"/>
    </source>
</evidence>
<evidence type="ECO:0000313" key="11">
    <source>
        <dbReference type="EMBL" id="OEO28327.1"/>
    </source>
</evidence>
<name>A0A1E5XIB5_9HYPH</name>
<feature type="binding site" evidence="9">
    <location>
        <position position="214"/>
    </location>
    <ligand>
        <name>Mg(2+)</name>
        <dbReference type="ChEBI" id="CHEBI:18420"/>
        <label>1</label>
        <note>catalytic</note>
    </ligand>
</feature>
<dbReference type="PANTHER" id="PTHR20854:SF4">
    <property type="entry name" value="INOSITOL-1-MONOPHOSPHATASE-RELATED"/>
    <property type="match status" value="1"/>
</dbReference>
<dbReference type="PROSITE" id="PS00629">
    <property type="entry name" value="IMP_1"/>
    <property type="match status" value="1"/>
</dbReference>
<sequence length="275" mass="30116">MSISYDAVLADMVTVAREAGALTLGYFKRFRDIEIGIKGPADFVSDADKESELLIRKFLFERYPDWSFTGEEFPPVDKADQEYRWLVDPIDGTTNFINGMHYTISLALRRGSETVVGVLYNPPADEMFTAIVGEGSFLNGERLTVSEQTDIGLMNIGTGLPTPGLSLYPGAYERLDAIRAPVGAVRIVGSAANSCAYVAMGRLTGYYEETGFVDTAAGILFVQEAGGIVTDWWGRGPEYYEQTGAMIVANKATHAYLIDKLKDVPKKEAKHPKGV</sequence>
<dbReference type="Gene3D" id="3.30.540.10">
    <property type="entry name" value="Fructose-1,6-Bisphosphatase, subunit A, domain 1"/>
    <property type="match status" value="1"/>
</dbReference>
<evidence type="ECO:0000256" key="8">
    <source>
        <dbReference type="ARBA" id="ARBA00022842"/>
    </source>
</evidence>
<gene>
    <name evidence="11" type="ORF">VW23_005240</name>
</gene>
<evidence type="ECO:0000313" key="12">
    <source>
        <dbReference type="Proteomes" id="UP000095463"/>
    </source>
</evidence>
<dbReference type="GO" id="GO:0007165">
    <property type="term" value="P:signal transduction"/>
    <property type="evidence" value="ECO:0007669"/>
    <property type="project" value="TreeGrafter"/>
</dbReference>
<dbReference type="EMBL" id="LAJE02000382">
    <property type="protein sequence ID" value="OEO28327.1"/>
    <property type="molecule type" value="Genomic_DNA"/>
</dbReference>
<dbReference type="GO" id="GO:0006020">
    <property type="term" value="P:inositol metabolic process"/>
    <property type="evidence" value="ECO:0007669"/>
    <property type="project" value="TreeGrafter"/>
</dbReference>
<dbReference type="PRINTS" id="PR00377">
    <property type="entry name" value="IMPHPHTASES"/>
</dbReference>
<comment type="similarity">
    <text evidence="3 10">Belongs to the inositol monophosphatase superfamily.</text>
</comment>
<keyword evidence="7 10" id="KW-0378">Hydrolase</keyword>
<feature type="binding site" evidence="9">
    <location>
        <position position="90"/>
    </location>
    <ligand>
        <name>Mg(2+)</name>
        <dbReference type="ChEBI" id="CHEBI:18420"/>
        <label>2</label>
    </ligand>
</feature>
<feature type="binding site" evidence="9">
    <location>
        <position position="91"/>
    </location>
    <ligand>
        <name>Mg(2+)</name>
        <dbReference type="ChEBI" id="CHEBI:18420"/>
        <label>1</label>
        <note>catalytic</note>
    </ligand>
</feature>
<dbReference type="Proteomes" id="UP000095463">
    <property type="component" value="Unassembled WGS sequence"/>
</dbReference>
<dbReference type="AlphaFoldDB" id="A0A1E5XIB5"/>
<accession>A0A1E5XIB5</accession>
<evidence type="ECO:0000256" key="7">
    <source>
        <dbReference type="ARBA" id="ARBA00022801"/>
    </source>
</evidence>
<feature type="binding site" evidence="9">
    <location>
        <position position="88"/>
    </location>
    <ligand>
        <name>Mg(2+)</name>
        <dbReference type="ChEBI" id="CHEBI:18420"/>
        <label>1</label>
        <note>catalytic</note>
    </ligand>
</feature>
<evidence type="ECO:0000256" key="1">
    <source>
        <dbReference type="ARBA" id="ARBA00001033"/>
    </source>
</evidence>
<dbReference type="Gene3D" id="3.40.190.80">
    <property type="match status" value="1"/>
</dbReference>
<dbReference type="GO" id="GO:0008934">
    <property type="term" value="F:inositol monophosphate 1-phosphatase activity"/>
    <property type="evidence" value="ECO:0007669"/>
    <property type="project" value="InterPro"/>
</dbReference>
<dbReference type="FunFam" id="3.30.540.10:FF:000003">
    <property type="entry name" value="Inositol-1-monophosphatase"/>
    <property type="match status" value="1"/>
</dbReference>
<evidence type="ECO:0000256" key="9">
    <source>
        <dbReference type="PIRSR" id="PIRSR600760-2"/>
    </source>
</evidence>
<comment type="caution">
    <text evidence="11">The sequence shown here is derived from an EMBL/GenBank/DDBJ whole genome shotgun (WGS) entry which is preliminary data.</text>
</comment>
<dbReference type="InterPro" id="IPR033942">
    <property type="entry name" value="IMPase"/>
</dbReference>
<dbReference type="EC" id="3.1.3.25" evidence="4 10"/>
<proteinExistence type="inferred from homology"/>
<keyword evidence="8 9" id="KW-0460">Magnesium</keyword>
<dbReference type="Pfam" id="PF00459">
    <property type="entry name" value="Inositol_P"/>
    <property type="match status" value="1"/>
</dbReference>
<keyword evidence="12" id="KW-1185">Reference proteome</keyword>
<evidence type="ECO:0000256" key="2">
    <source>
        <dbReference type="ARBA" id="ARBA00001946"/>
    </source>
</evidence>
<comment type="catalytic activity">
    <reaction evidence="1 10">
        <text>a myo-inositol phosphate + H2O = myo-inositol + phosphate</text>
        <dbReference type="Rhea" id="RHEA:24056"/>
        <dbReference type="ChEBI" id="CHEBI:15377"/>
        <dbReference type="ChEBI" id="CHEBI:17268"/>
        <dbReference type="ChEBI" id="CHEBI:43474"/>
        <dbReference type="ChEBI" id="CHEBI:84139"/>
        <dbReference type="EC" id="3.1.3.25"/>
    </reaction>
</comment>
<dbReference type="CDD" id="cd01639">
    <property type="entry name" value="IMPase"/>
    <property type="match status" value="1"/>
</dbReference>
<feature type="binding site" evidence="9">
    <location>
        <position position="71"/>
    </location>
    <ligand>
        <name>Mg(2+)</name>
        <dbReference type="ChEBI" id="CHEBI:18420"/>
        <label>1</label>
        <note>catalytic</note>
    </ligand>
</feature>
<organism evidence="11 12">
    <name type="scientific">Devosia insulae DS-56</name>
    <dbReference type="NCBI Taxonomy" id="1116389"/>
    <lineage>
        <taxon>Bacteria</taxon>
        <taxon>Pseudomonadati</taxon>
        <taxon>Pseudomonadota</taxon>
        <taxon>Alphaproteobacteria</taxon>
        <taxon>Hyphomicrobiales</taxon>
        <taxon>Devosiaceae</taxon>
        <taxon>Devosia</taxon>
    </lineage>
</organism>
<dbReference type="GO" id="GO:0046872">
    <property type="term" value="F:metal ion binding"/>
    <property type="evidence" value="ECO:0007669"/>
    <property type="project" value="UniProtKB-KW"/>
</dbReference>
<dbReference type="InterPro" id="IPR000760">
    <property type="entry name" value="Inositol_monophosphatase-like"/>
</dbReference>
<evidence type="ECO:0000256" key="4">
    <source>
        <dbReference type="ARBA" id="ARBA00013106"/>
    </source>
</evidence>
<dbReference type="PANTHER" id="PTHR20854">
    <property type="entry name" value="INOSITOL MONOPHOSPHATASE"/>
    <property type="match status" value="1"/>
</dbReference>
<keyword evidence="6 9" id="KW-0479">Metal-binding</keyword>